<evidence type="ECO:0000256" key="4">
    <source>
        <dbReference type="ARBA" id="ARBA00022801"/>
    </source>
</evidence>
<dbReference type="PIRSF" id="PIRSF028757">
    <property type="entry name" value="LD-carboxypeptidase"/>
    <property type="match status" value="1"/>
</dbReference>
<evidence type="ECO:0000259" key="7">
    <source>
        <dbReference type="Pfam" id="PF02016"/>
    </source>
</evidence>
<dbReference type="CDD" id="cd07025">
    <property type="entry name" value="Peptidase_S66"/>
    <property type="match status" value="1"/>
</dbReference>
<comment type="similarity">
    <text evidence="1">Belongs to the peptidase S66 family.</text>
</comment>
<proteinExistence type="inferred from homology"/>
<dbReference type="InterPro" id="IPR027478">
    <property type="entry name" value="LdcA_N"/>
</dbReference>
<dbReference type="SUPFAM" id="SSF141986">
    <property type="entry name" value="LD-carboxypeptidase A C-terminal domain-like"/>
    <property type="match status" value="1"/>
</dbReference>
<dbReference type="PANTHER" id="PTHR30237">
    <property type="entry name" value="MURAMOYLTETRAPEPTIDE CARBOXYPEPTIDASE"/>
    <property type="match status" value="1"/>
</dbReference>
<dbReference type="SUPFAM" id="SSF52317">
    <property type="entry name" value="Class I glutamine amidotransferase-like"/>
    <property type="match status" value="1"/>
</dbReference>
<name>A0A4R5F8T9_9FLAO</name>
<keyword evidence="3" id="KW-0645">Protease</keyword>
<comment type="caution">
    <text evidence="9">The sequence shown here is derived from an EMBL/GenBank/DDBJ whole genome shotgun (WGS) entry which is preliminary data.</text>
</comment>
<dbReference type="InterPro" id="IPR040449">
    <property type="entry name" value="Peptidase_S66_N"/>
</dbReference>
<reference evidence="9 10" key="1">
    <citation type="submission" date="2019-03" db="EMBL/GenBank/DDBJ databases">
        <title>Novel species of Flavobacterium.</title>
        <authorList>
            <person name="Liu Q."/>
            <person name="Xin Y.-H."/>
        </authorList>
    </citation>
    <scope>NUCLEOTIDE SEQUENCE [LARGE SCALE GENOMIC DNA]</scope>
    <source>
        <strain evidence="9 10">LB3P52</strain>
    </source>
</reference>
<evidence type="ECO:0000313" key="9">
    <source>
        <dbReference type="EMBL" id="TDE44917.1"/>
    </source>
</evidence>
<feature type="active site" description="Nucleophile" evidence="6">
    <location>
        <position position="109"/>
    </location>
</feature>
<evidence type="ECO:0000256" key="1">
    <source>
        <dbReference type="ARBA" id="ARBA00010233"/>
    </source>
</evidence>
<keyword evidence="5" id="KW-0720">Serine protease</keyword>
<keyword evidence="2 9" id="KW-0121">Carboxypeptidase</keyword>
<dbReference type="RefSeq" id="WP_131915814.1">
    <property type="nucleotide sequence ID" value="NZ_SMLG01000004.1"/>
</dbReference>
<keyword evidence="4" id="KW-0378">Hydrolase</keyword>
<dbReference type="Proteomes" id="UP000294814">
    <property type="component" value="Unassembled WGS sequence"/>
</dbReference>
<gene>
    <name evidence="9" type="ORF">E0I26_07200</name>
</gene>
<organism evidence="9 10">
    <name type="scientific">Flavobacterium rhamnosiphilum</name>
    <dbReference type="NCBI Taxonomy" id="2541724"/>
    <lineage>
        <taxon>Bacteria</taxon>
        <taxon>Pseudomonadati</taxon>
        <taxon>Bacteroidota</taxon>
        <taxon>Flavobacteriia</taxon>
        <taxon>Flavobacteriales</taxon>
        <taxon>Flavobacteriaceae</taxon>
        <taxon>Flavobacterium</taxon>
    </lineage>
</organism>
<evidence type="ECO:0000259" key="8">
    <source>
        <dbReference type="Pfam" id="PF17676"/>
    </source>
</evidence>
<accession>A0A4R5F8T9</accession>
<protein>
    <submittedName>
        <fullName evidence="9">LD-carboxypeptidase</fullName>
    </submittedName>
</protein>
<dbReference type="Pfam" id="PF17676">
    <property type="entry name" value="Peptidase_S66C"/>
    <property type="match status" value="1"/>
</dbReference>
<keyword evidence="10" id="KW-1185">Reference proteome</keyword>
<dbReference type="EMBL" id="SMLG01000004">
    <property type="protein sequence ID" value="TDE44917.1"/>
    <property type="molecule type" value="Genomic_DNA"/>
</dbReference>
<evidence type="ECO:0000256" key="6">
    <source>
        <dbReference type="PIRSR" id="PIRSR028757-1"/>
    </source>
</evidence>
<dbReference type="InterPro" id="IPR003507">
    <property type="entry name" value="S66_fam"/>
</dbReference>
<dbReference type="InterPro" id="IPR029062">
    <property type="entry name" value="Class_I_gatase-like"/>
</dbReference>
<dbReference type="GO" id="GO:0006508">
    <property type="term" value="P:proteolysis"/>
    <property type="evidence" value="ECO:0007669"/>
    <property type="project" value="UniProtKB-KW"/>
</dbReference>
<feature type="domain" description="LD-carboxypeptidase N-terminal" evidence="7">
    <location>
        <begin position="13"/>
        <end position="128"/>
    </location>
</feature>
<evidence type="ECO:0000256" key="5">
    <source>
        <dbReference type="ARBA" id="ARBA00022825"/>
    </source>
</evidence>
<dbReference type="GO" id="GO:0008236">
    <property type="term" value="F:serine-type peptidase activity"/>
    <property type="evidence" value="ECO:0007669"/>
    <property type="project" value="UniProtKB-KW"/>
</dbReference>
<evidence type="ECO:0000256" key="3">
    <source>
        <dbReference type="ARBA" id="ARBA00022670"/>
    </source>
</evidence>
<dbReference type="AlphaFoldDB" id="A0A4R5F8T9"/>
<dbReference type="GO" id="GO:0004180">
    <property type="term" value="F:carboxypeptidase activity"/>
    <property type="evidence" value="ECO:0007669"/>
    <property type="project" value="UniProtKB-KW"/>
</dbReference>
<sequence>MIIPPYLKSGDKVGIVSTAKRTKSEEIVDGIQLLKSWNLVPVIGKHTFNEYHFFAGTDQERTEDLQNMLDDNAIKAIIFTKGGYGTMKIIDALDFTNFKKNPKWIVGYSDITVLHNHIHNFNIETLHAVMLQGISKCTPESKTSLKRALFGETLTYEIGKNESNKNTESVVEGILVGGNLSILYALIGSNSDIDTSNKILFFEDIDEYLYHLDRMLIALKRSGKLSNLKAILVGGMIDIKDSTLEYGKTANEIIVEETNSFDYPIYFGFPSGHQEDNRALILGREIKISSNDNTIKIEFKN</sequence>
<dbReference type="OrthoDB" id="9807329at2"/>
<dbReference type="InterPro" id="IPR027461">
    <property type="entry name" value="Carboxypeptidase_A_C_sf"/>
</dbReference>
<dbReference type="Gene3D" id="3.40.50.10740">
    <property type="entry name" value="Class I glutamine amidotransferase-like"/>
    <property type="match status" value="1"/>
</dbReference>
<dbReference type="Gene3D" id="3.50.30.60">
    <property type="entry name" value="LD-carboxypeptidase A C-terminal domain-like"/>
    <property type="match status" value="1"/>
</dbReference>
<evidence type="ECO:0000313" key="10">
    <source>
        <dbReference type="Proteomes" id="UP000294814"/>
    </source>
</evidence>
<feature type="active site" description="Charge relay system" evidence="6">
    <location>
        <position position="203"/>
    </location>
</feature>
<dbReference type="Pfam" id="PF02016">
    <property type="entry name" value="Peptidase_S66"/>
    <property type="match status" value="1"/>
</dbReference>
<feature type="domain" description="LD-carboxypeptidase C-terminal" evidence="8">
    <location>
        <begin position="172"/>
        <end position="288"/>
    </location>
</feature>
<dbReference type="PANTHER" id="PTHR30237:SF2">
    <property type="entry name" value="MUREIN TETRAPEPTIDE CARBOXYPEPTIDASE"/>
    <property type="match status" value="1"/>
</dbReference>
<feature type="active site" description="Charge relay system" evidence="6">
    <location>
        <position position="273"/>
    </location>
</feature>
<dbReference type="InterPro" id="IPR040921">
    <property type="entry name" value="Peptidase_S66C"/>
</dbReference>
<evidence type="ECO:0000256" key="2">
    <source>
        <dbReference type="ARBA" id="ARBA00022645"/>
    </source>
</evidence>